<organism evidence="2 3">
    <name type="scientific">Aminicella lysinilytica</name>
    <dbReference type="NCBI Taxonomy" id="433323"/>
    <lineage>
        <taxon>Bacteria</taxon>
        <taxon>Bacillati</taxon>
        <taxon>Bacillota</taxon>
        <taxon>Clostridia</taxon>
        <taxon>Peptostreptococcales</taxon>
        <taxon>Anaerovoracaceae</taxon>
        <taxon>Aminicella</taxon>
    </lineage>
</organism>
<evidence type="ECO:0000313" key="3">
    <source>
        <dbReference type="Proteomes" id="UP000295500"/>
    </source>
</evidence>
<gene>
    <name evidence="2" type="ORF">EV211_1911</name>
</gene>
<comment type="caution">
    <text evidence="2">The sequence shown here is derived from an EMBL/GenBank/DDBJ whole genome shotgun (WGS) entry which is preliminary data.</text>
</comment>
<dbReference type="PANTHER" id="PTHR33498">
    <property type="entry name" value="TRANSPOSASE FOR INSERTION SEQUENCE ELEMENT IS1557"/>
    <property type="match status" value="1"/>
</dbReference>
<accession>A0A4R6PYI7</accession>
<dbReference type="AlphaFoldDB" id="A0A4R6PYI7"/>
<reference evidence="2 3" key="1">
    <citation type="submission" date="2019-03" db="EMBL/GenBank/DDBJ databases">
        <title>Genomic Encyclopedia of Type Strains, Phase IV (KMG-IV): sequencing the most valuable type-strain genomes for metagenomic binning, comparative biology and taxonomic classification.</title>
        <authorList>
            <person name="Goeker M."/>
        </authorList>
    </citation>
    <scope>NUCLEOTIDE SEQUENCE [LARGE SCALE GENOMIC DNA]</scope>
    <source>
        <strain evidence="2 3">DSM 28287</strain>
    </source>
</reference>
<evidence type="ECO:0000259" key="1">
    <source>
        <dbReference type="Pfam" id="PF01610"/>
    </source>
</evidence>
<dbReference type="EMBL" id="SNXO01000091">
    <property type="protein sequence ID" value="TDP43560.1"/>
    <property type="molecule type" value="Genomic_DNA"/>
</dbReference>
<protein>
    <submittedName>
        <fullName evidence="2">Transposase</fullName>
    </submittedName>
</protein>
<dbReference type="InterPro" id="IPR047951">
    <property type="entry name" value="Transpos_ISL3"/>
</dbReference>
<dbReference type="Proteomes" id="UP000295500">
    <property type="component" value="Unassembled WGS sequence"/>
</dbReference>
<feature type="non-terminal residue" evidence="2">
    <location>
        <position position="1"/>
    </location>
</feature>
<feature type="domain" description="Transposase IS204/IS1001/IS1096/IS1165 DDE" evidence="1">
    <location>
        <begin position="2"/>
        <end position="258"/>
    </location>
</feature>
<proteinExistence type="predicted"/>
<dbReference type="Pfam" id="PF01610">
    <property type="entry name" value="DDE_Tnp_ISL3"/>
    <property type="match status" value="1"/>
</dbReference>
<dbReference type="InterPro" id="IPR002560">
    <property type="entry name" value="Transposase_DDE"/>
</dbReference>
<name>A0A4R6PYI7_9FIRM</name>
<sequence>INRRDEITQPYFSGIPKNERLNVKYLISDMYKPYLAYVDKYFPNATSVVDAFHVIQLINRELLGYIRWVQRRLDSEEHELHEKREQEFGHTMPFTHSKDYLLLKKYHWMLIKNRSDIKYYTQPRMNYQLNRMMNTFDYEEWLYRIDPSFKDRRDLKEKYIDFNQKYAGDPKGARKALPEIIELYRTSSYKMFQEISVTLKEHFEPIITSFIIAERLSKDKTSYQSRLSNGPMESLNRIPKDMKRIGRGYLNFYHIRNRFLFAGRKNARILGVPKTLDEIYLKNLKPIDD</sequence>
<dbReference type="RefSeq" id="WP_166635456.1">
    <property type="nucleotide sequence ID" value="NZ_SNXO01000091.1"/>
</dbReference>
<keyword evidence="3" id="KW-1185">Reference proteome</keyword>
<dbReference type="PANTHER" id="PTHR33498:SF1">
    <property type="entry name" value="TRANSPOSASE FOR INSERTION SEQUENCE ELEMENT IS1557"/>
    <property type="match status" value="1"/>
</dbReference>
<evidence type="ECO:0000313" key="2">
    <source>
        <dbReference type="EMBL" id="TDP43560.1"/>
    </source>
</evidence>